<accession>A0A3N2Q9S9</accession>
<dbReference type="PANTHER" id="PTHR39336">
    <property type="entry name" value="PYRIDOXAMINE PHOSPHATE OXIDASE FAMILY PROTEIN (AFU_ORTHOLOGUE AFUA_6G11440)"/>
    <property type="match status" value="1"/>
</dbReference>
<organism evidence="3 4">
    <name type="scientific">Sodiomyces alkalinus (strain CBS 110278 / VKM F-3762 / F11)</name>
    <name type="common">Alkaliphilic filamentous fungus</name>
    <dbReference type="NCBI Taxonomy" id="1314773"/>
    <lineage>
        <taxon>Eukaryota</taxon>
        <taxon>Fungi</taxon>
        <taxon>Dikarya</taxon>
        <taxon>Ascomycota</taxon>
        <taxon>Pezizomycotina</taxon>
        <taxon>Sordariomycetes</taxon>
        <taxon>Hypocreomycetidae</taxon>
        <taxon>Glomerellales</taxon>
        <taxon>Plectosphaerellaceae</taxon>
        <taxon>Sodiomyces</taxon>
    </lineage>
</organism>
<gene>
    <name evidence="3" type="ORF">SODALDRAFT_39801</name>
</gene>
<dbReference type="GeneID" id="39583781"/>
<dbReference type="RefSeq" id="XP_028471273.1">
    <property type="nucleotide sequence ID" value="XM_028615304.1"/>
</dbReference>
<dbReference type="OrthoDB" id="539398at2759"/>
<dbReference type="EMBL" id="ML119051">
    <property type="protein sequence ID" value="ROT43467.1"/>
    <property type="molecule type" value="Genomic_DNA"/>
</dbReference>
<dbReference type="InterPro" id="IPR012349">
    <property type="entry name" value="Split_barrel_FMN-bd"/>
</dbReference>
<protein>
    <submittedName>
        <fullName evidence="3">Pyridoxamine phosphate oxidase</fullName>
    </submittedName>
</protein>
<feature type="region of interest" description="Disordered" evidence="1">
    <location>
        <begin position="155"/>
        <end position="177"/>
    </location>
</feature>
<reference evidence="3 4" key="1">
    <citation type="journal article" date="2018" name="Mol. Ecol.">
        <title>The obligate alkalophilic soda-lake fungus Sodiomyces alkalinus has shifted to a protein diet.</title>
        <authorList>
            <person name="Grum-Grzhimaylo A.A."/>
            <person name="Falkoski D.L."/>
            <person name="van den Heuvel J."/>
            <person name="Valero-Jimenez C.A."/>
            <person name="Min B."/>
            <person name="Choi I.G."/>
            <person name="Lipzen A."/>
            <person name="Daum C.G."/>
            <person name="Aanen D.K."/>
            <person name="Tsang A."/>
            <person name="Henrissat B."/>
            <person name="Bilanenko E.N."/>
            <person name="de Vries R.P."/>
            <person name="van Kan J.A.L."/>
            <person name="Grigoriev I.V."/>
            <person name="Debets A.J.M."/>
        </authorList>
    </citation>
    <scope>NUCLEOTIDE SEQUENCE [LARGE SCALE GENOMIC DNA]</scope>
    <source>
        <strain evidence="3 4">F11</strain>
    </source>
</reference>
<evidence type="ECO:0000313" key="4">
    <source>
        <dbReference type="Proteomes" id="UP000272025"/>
    </source>
</evidence>
<dbReference type="Proteomes" id="UP000272025">
    <property type="component" value="Unassembled WGS sequence"/>
</dbReference>
<evidence type="ECO:0000313" key="3">
    <source>
        <dbReference type="EMBL" id="ROT43467.1"/>
    </source>
</evidence>
<keyword evidence="4" id="KW-1185">Reference proteome</keyword>
<evidence type="ECO:0000256" key="1">
    <source>
        <dbReference type="SAM" id="MobiDB-lite"/>
    </source>
</evidence>
<sequence length="275" mass="30625">MKLYPSLSPELAAWAARQPVFFTGSAGTHTPRINVSPKGYTSSHFAIFDSNTIAYVDRSGSGCETIANGYDNGRLTLLFISFGRSPRILRLFCRMKIIERGDREFDSWFNRVVADRRARDTLEDVRAVIVGHVWQVQTSCGYTVPRVKRQLLSSGGAAAGEEEEGQKKEDDDPEGLSVFEERPTLDDYWKKRPGERAITEYQILKNLASLDGLPGLRKARRAAGQSIWLTDLKARVRRALAEKDGMILGALLVVFFYASVVFGPAYLGLLSAARD</sequence>
<keyword evidence="2" id="KW-0812">Transmembrane</keyword>
<dbReference type="PANTHER" id="PTHR39336:SF1">
    <property type="entry name" value="PYRIDOXAMINE PHOSPHATE OXIDASE FAMILY PROTEIN (AFU_ORTHOLOGUE AFUA_6G11440)"/>
    <property type="match status" value="1"/>
</dbReference>
<feature type="transmembrane region" description="Helical" evidence="2">
    <location>
        <begin position="245"/>
        <end position="267"/>
    </location>
</feature>
<evidence type="ECO:0000256" key="2">
    <source>
        <dbReference type="SAM" id="Phobius"/>
    </source>
</evidence>
<keyword evidence="2" id="KW-0472">Membrane</keyword>
<name>A0A3N2Q9S9_SODAK</name>
<dbReference type="AlphaFoldDB" id="A0A3N2Q9S9"/>
<dbReference type="STRING" id="1314773.A0A3N2Q9S9"/>
<dbReference type="Gene3D" id="2.30.110.10">
    <property type="entry name" value="Electron Transport, Fmn-binding Protein, Chain A"/>
    <property type="match status" value="1"/>
</dbReference>
<proteinExistence type="predicted"/>
<keyword evidence="2" id="KW-1133">Transmembrane helix</keyword>